<sequence length="52" mass="6171">MTGFQVGVVVGACVLAIAAVLIIGRYRREYLRERLLRQMDHRQCWDVMQHRR</sequence>
<protein>
    <submittedName>
        <fullName evidence="2">Uncharacterized protein</fullName>
    </submittedName>
</protein>
<proteinExistence type="predicted"/>
<evidence type="ECO:0000313" key="2">
    <source>
        <dbReference type="EMBL" id="SAL85782.1"/>
    </source>
</evidence>
<keyword evidence="3" id="KW-1185">Reference proteome</keyword>
<gene>
    <name evidence="2" type="ORF">AWB74_07437</name>
</gene>
<reference evidence="2" key="1">
    <citation type="submission" date="2016-01" db="EMBL/GenBank/DDBJ databases">
        <authorList>
            <person name="Peeters C."/>
        </authorList>
    </citation>
    <scope>NUCLEOTIDE SEQUENCE [LARGE SCALE GENOMIC DNA]</scope>
    <source>
        <strain evidence="2">LMG 29317</strain>
    </source>
</reference>
<dbReference type="EMBL" id="FCOM02000064">
    <property type="protein sequence ID" value="SAL85782.1"/>
    <property type="molecule type" value="Genomic_DNA"/>
</dbReference>
<evidence type="ECO:0000313" key="3">
    <source>
        <dbReference type="Proteomes" id="UP000055019"/>
    </source>
</evidence>
<keyword evidence="1" id="KW-0812">Transmembrane</keyword>
<keyword evidence="1" id="KW-0472">Membrane</keyword>
<comment type="caution">
    <text evidence="2">The sequence shown here is derived from an EMBL/GenBank/DDBJ whole genome shotgun (WGS) entry which is preliminary data.</text>
</comment>
<evidence type="ECO:0000256" key="1">
    <source>
        <dbReference type="SAM" id="Phobius"/>
    </source>
</evidence>
<organism evidence="2 3">
    <name type="scientific">Caballeronia arvi</name>
    <dbReference type="NCBI Taxonomy" id="1777135"/>
    <lineage>
        <taxon>Bacteria</taxon>
        <taxon>Pseudomonadati</taxon>
        <taxon>Pseudomonadota</taxon>
        <taxon>Betaproteobacteria</taxon>
        <taxon>Burkholderiales</taxon>
        <taxon>Burkholderiaceae</taxon>
        <taxon>Caballeronia</taxon>
    </lineage>
</organism>
<dbReference type="RefSeq" id="WP_200822090.1">
    <property type="nucleotide sequence ID" value="NZ_FCOM02000064.1"/>
</dbReference>
<keyword evidence="1" id="KW-1133">Transmembrane helix</keyword>
<name>A0A158KXC6_9BURK</name>
<dbReference type="AlphaFoldDB" id="A0A158KXC6"/>
<dbReference type="Proteomes" id="UP000055019">
    <property type="component" value="Unassembled WGS sequence"/>
</dbReference>
<feature type="transmembrane region" description="Helical" evidence="1">
    <location>
        <begin position="6"/>
        <end position="24"/>
    </location>
</feature>
<accession>A0A158KXC6</accession>